<sequence>MRQIFDEPGNEVNVQGHVIVSYHSEYYKGPYEKYLAPAILHRWANAKSEETLIKYVEAKACVSGVCNLISIMAELTGPFPELIASPRRVAERVNHDVTEFFRRKQETCSGIISTDFFLGNGIIDVTIEANTQRTRRTIRPAGETVPPLCHDRSTCGGILKRTFPCLVCSVRK</sequence>
<evidence type="ECO:0000313" key="2">
    <source>
        <dbReference type="Proteomes" id="UP000821845"/>
    </source>
</evidence>
<evidence type="ECO:0000313" key="1">
    <source>
        <dbReference type="EMBL" id="KAH6931220.1"/>
    </source>
</evidence>
<proteinExistence type="predicted"/>
<dbReference type="EMBL" id="CM023485">
    <property type="protein sequence ID" value="KAH6931220.1"/>
    <property type="molecule type" value="Genomic_DNA"/>
</dbReference>
<gene>
    <name evidence="1" type="ORF">HPB50_022954</name>
</gene>
<organism evidence="1 2">
    <name type="scientific">Hyalomma asiaticum</name>
    <name type="common">Tick</name>
    <dbReference type="NCBI Taxonomy" id="266040"/>
    <lineage>
        <taxon>Eukaryota</taxon>
        <taxon>Metazoa</taxon>
        <taxon>Ecdysozoa</taxon>
        <taxon>Arthropoda</taxon>
        <taxon>Chelicerata</taxon>
        <taxon>Arachnida</taxon>
        <taxon>Acari</taxon>
        <taxon>Parasitiformes</taxon>
        <taxon>Ixodida</taxon>
        <taxon>Ixodoidea</taxon>
        <taxon>Ixodidae</taxon>
        <taxon>Hyalomminae</taxon>
        <taxon>Hyalomma</taxon>
    </lineage>
</organism>
<accession>A0ACB7S9J6</accession>
<reference evidence="1" key="1">
    <citation type="submission" date="2020-05" db="EMBL/GenBank/DDBJ databases">
        <title>Large-scale comparative analyses of tick genomes elucidate their genetic diversity and vector capacities.</title>
        <authorList>
            <person name="Jia N."/>
            <person name="Wang J."/>
            <person name="Shi W."/>
            <person name="Du L."/>
            <person name="Sun Y."/>
            <person name="Zhan W."/>
            <person name="Jiang J."/>
            <person name="Wang Q."/>
            <person name="Zhang B."/>
            <person name="Ji P."/>
            <person name="Sakyi L.B."/>
            <person name="Cui X."/>
            <person name="Yuan T."/>
            <person name="Jiang B."/>
            <person name="Yang W."/>
            <person name="Lam T.T.-Y."/>
            <person name="Chang Q."/>
            <person name="Ding S."/>
            <person name="Wang X."/>
            <person name="Zhu J."/>
            <person name="Ruan X."/>
            <person name="Zhao L."/>
            <person name="Wei J."/>
            <person name="Que T."/>
            <person name="Du C."/>
            <person name="Cheng J."/>
            <person name="Dai P."/>
            <person name="Han X."/>
            <person name="Huang E."/>
            <person name="Gao Y."/>
            <person name="Liu J."/>
            <person name="Shao H."/>
            <person name="Ye R."/>
            <person name="Li L."/>
            <person name="Wei W."/>
            <person name="Wang X."/>
            <person name="Wang C."/>
            <person name="Yang T."/>
            <person name="Huo Q."/>
            <person name="Li W."/>
            <person name="Guo W."/>
            <person name="Chen H."/>
            <person name="Zhou L."/>
            <person name="Ni X."/>
            <person name="Tian J."/>
            <person name="Zhou Y."/>
            <person name="Sheng Y."/>
            <person name="Liu T."/>
            <person name="Pan Y."/>
            <person name="Xia L."/>
            <person name="Li J."/>
            <person name="Zhao F."/>
            <person name="Cao W."/>
        </authorList>
    </citation>
    <scope>NUCLEOTIDE SEQUENCE</scope>
    <source>
        <strain evidence="1">Hyas-2018</strain>
    </source>
</reference>
<comment type="caution">
    <text evidence="1">The sequence shown here is derived from an EMBL/GenBank/DDBJ whole genome shotgun (WGS) entry which is preliminary data.</text>
</comment>
<name>A0ACB7S9J6_HYAAI</name>
<dbReference type="Proteomes" id="UP000821845">
    <property type="component" value="Chromosome 5"/>
</dbReference>
<protein>
    <submittedName>
        <fullName evidence="1">Uncharacterized protein</fullName>
    </submittedName>
</protein>
<keyword evidence="2" id="KW-1185">Reference proteome</keyword>